<sequence length="293" mass="31026">MSALVLLTPTDPDGRVVDPHAPQLLVTDLGVVRGDGVFETLLAVDGRALQLDAHLDRLASSATALDLSLPDGAHWRAAIDTGLAEFARRHGNVDAVIRLVGTRGVDPAGPPTCWAYLQPVPASSREQRDRGIDVLLLDRGYSSEAASEAPWLLLGSKTISYAVNMAALRHAHRQGADDAIFVSSDRQVLEGPTSTVLIARTRDGVRELVTPLLRSGILAGTTQGALFATAQTAGWSLGYGPLTPDDLFGNNGVWLASSVRLLAPVRSVDGRAIPVSAELTSELTELLLTATRH</sequence>
<dbReference type="RefSeq" id="WP_076701704.1">
    <property type="nucleotide sequence ID" value="NZ_MRDE01000016.1"/>
</dbReference>
<dbReference type="Gene3D" id="3.20.10.10">
    <property type="entry name" value="D-amino Acid Aminotransferase, subunit A, domain 2"/>
    <property type="match status" value="1"/>
</dbReference>
<gene>
    <name evidence="2" type="ORF">BKD30_02855</name>
</gene>
<keyword evidence="3" id="KW-1185">Reference proteome</keyword>
<dbReference type="InterPro" id="IPR036038">
    <property type="entry name" value="Aminotransferase-like"/>
</dbReference>
<dbReference type="PANTHER" id="PTHR42743">
    <property type="entry name" value="AMINO-ACID AMINOTRANSFERASE"/>
    <property type="match status" value="1"/>
</dbReference>
<evidence type="ECO:0000313" key="2">
    <source>
        <dbReference type="EMBL" id="OMH27609.1"/>
    </source>
</evidence>
<dbReference type="STRING" id="554083.BKD30_02855"/>
<dbReference type="OrthoDB" id="3199344at2"/>
<dbReference type="Pfam" id="PF01063">
    <property type="entry name" value="Aminotran_4"/>
    <property type="match status" value="1"/>
</dbReference>
<dbReference type="GO" id="GO:0016829">
    <property type="term" value="F:lyase activity"/>
    <property type="evidence" value="ECO:0007669"/>
    <property type="project" value="UniProtKB-KW"/>
</dbReference>
<dbReference type="InterPro" id="IPR043132">
    <property type="entry name" value="BCAT-like_C"/>
</dbReference>
<proteinExistence type="inferred from homology"/>
<comment type="caution">
    <text evidence="2">The sequence shown here is derived from an EMBL/GenBank/DDBJ whole genome shotgun (WGS) entry which is preliminary data.</text>
</comment>
<dbReference type="NCBIfam" id="NF005886">
    <property type="entry name" value="PRK07849.1-1"/>
    <property type="match status" value="1"/>
</dbReference>
<keyword evidence="2" id="KW-0456">Lyase</keyword>
<reference evidence="2 3" key="1">
    <citation type="submission" date="2016-12" db="EMBL/GenBank/DDBJ databases">
        <title>Draft genome of Tersicoccus phoenicis 1P05MA.</title>
        <authorList>
            <person name="Nakajima Y."/>
            <person name="Yoshizawa S."/>
            <person name="Nakamura K."/>
            <person name="Ogura Y."/>
            <person name="Hayashi T."/>
            <person name="Kogure K."/>
        </authorList>
    </citation>
    <scope>NUCLEOTIDE SEQUENCE [LARGE SCALE GENOMIC DNA]</scope>
    <source>
        <strain evidence="2 3">1p05MA</strain>
    </source>
</reference>
<dbReference type="Gene3D" id="3.30.470.10">
    <property type="match status" value="1"/>
</dbReference>
<dbReference type="NCBIfam" id="NF005887">
    <property type="entry name" value="PRK07849.1-2"/>
    <property type="match status" value="1"/>
</dbReference>
<dbReference type="SUPFAM" id="SSF56752">
    <property type="entry name" value="D-aminoacid aminotransferase-like PLP-dependent enzymes"/>
    <property type="match status" value="1"/>
</dbReference>
<name>A0A1R1LJB4_9MICC</name>
<dbReference type="Proteomes" id="UP000187085">
    <property type="component" value="Unassembled WGS sequence"/>
</dbReference>
<dbReference type="InterPro" id="IPR043131">
    <property type="entry name" value="BCAT-like_N"/>
</dbReference>
<protein>
    <submittedName>
        <fullName evidence="2">4-amino-4-deoxychorismate lyase</fullName>
    </submittedName>
</protein>
<accession>A0A1R1LJB4</accession>
<evidence type="ECO:0000256" key="1">
    <source>
        <dbReference type="ARBA" id="ARBA00009320"/>
    </source>
</evidence>
<dbReference type="PANTHER" id="PTHR42743:SF11">
    <property type="entry name" value="AMINODEOXYCHORISMATE LYASE"/>
    <property type="match status" value="1"/>
</dbReference>
<dbReference type="AlphaFoldDB" id="A0A1R1LJB4"/>
<dbReference type="GO" id="GO:0046394">
    <property type="term" value="P:carboxylic acid biosynthetic process"/>
    <property type="evidence" value="ECO:0007669"/>
    <property type="project" value="UniProtKB-ARBA"/>
</dbReference>
<dbReference type="InterPro" id="IPR001544">
    <property type="entry name" value="Aminotrans_IV"/>
</dbReference>
<dbReference type="InterPro" id="IPR050571">
    <property type="entry name" value="Class-IV_PLP-Dep_Aminotrnsfr"/>
</dbReference>
<dbReference type="GO" id="GO:0005829">
    <property type="term" value="C:cytosol"/>
    <property type="evidence" value="ECO:0007669"/>
    <property type="project" value="TreeGrafter"/>
</dbReference>
<evidence type="ECO:0000313" key="3">
    <source>
        <dbReference type="Proteomes" id="UP000187085"/>
    </source>
</evidence>
<dbReference type="EMBL" id="MRDE01000016">
    <property type="protein sequence ID" value="OMH27609.1"/>
    <property type="molecule type" value="Genomic_DNA"/>
</dbReference>
<comment type="similarity">
    <text evidence="1">Belongs to the class-IV pyridoxal-phosphate-dependent aminotransferase family.</text>
</comment>
<organism evidence="2 3">
    <name type="scientific">Tersicoccus phoenicis</name>
    <dbReference type="NCBI Taxonomy" id="554083"/>
    <lineage>
        <taxon>Bacteria</taxon>
        <taxon>Bacillati</taxon>
        <taxon>Actinomycetota</taxon>
        <taxon>Actinomycetes</taxon>
        <taxon>Micrococcales</taxon>
        <taxon>Micrococcaceae</taxon>
        <taxon>Tersicoccus</taxon>
    </lineage>
</organism>